<reference evidence="2" key="1">
    <citation type="submission" date="2016-10" db="EMBL/GenBank/DDBJ databases">
        <title>Sequence of Gallionella enrichment culture.</title>
        <authorList>
            <person name="Poehlein A."/>
            <person name="Muehling M."/>
            <person name="Daniel R."/>
        </authorList>
    </citation>
    <scope>NUCLEOTIDE SEQUENCE</scope>
</reference>
<evidence type="ECO:0000259" key="1">
    <source>
        <dbReference type="Pfam" id="PF03364"/>
    </source>
</evidence>
<accession>A0A1J5RW81</accession>
<evidence type="ECO:0000313" key="2">
    <source>
        <dbReference type="EMBL" id="OIQ99938.1"/>
    </source>
</evidence>
<name>A0A1J5RW81_9ZZZZ</name>
<dbReference type="InterPro" id="IPR044996">
    <property type="entry name" value="COQ10-like"/>
</dbReference>
<comment type="caution">
    <text evidence="2">The sequence shown here is derived from an EMBL/GenBank/DDBJ whole genome shotgun (WGS) entry which is preliminary data.</text>
</comment>
<dbReference type="AlphaFoldDB" id="A0A1J5RW81"/>
<proteinExistence type="predicted"/>
<dbReference type="SUPFAM" id="SSF55961">
    <property type="entry name" value="Bet v1-like"/>
    <property type="match status" value="1"/>
</dbReference>
<dbReference type="PANTHER" id="PTHR12901:SF10">
    <property type="entry name" value="COENZYME Q-BINDING PROTEIN COQ10, MITOCHONDRIAL"/>
    <property type="match status" value="1"/>
</dbReference>
<dbReference type="PANTHER" id="PTHR12901">
    <property type="entry name" value="SPERM PROTEIN HOMOLOG"/>
    <property type="match status" value="1"/>
</dbReference>
<dbReference type="InterPro" id="IPR023393">
    <property type="entry name" value="START-like_dom_sf"/>
</dbReference>
<sequence length="146" mass="17046">MALVEKTVLVPHTAEQMFKLVDEVEDYPQFMPWCGGATINEMQGTTMHATLHIDYHHIRQHFSTKNRRTPPHQIDIALMDGPFKHLEGSWRFIPLSDEACKIEFRLQYEFSNKLLEKLVGPVFHHIANSFVDAFIHRADKVYVKNE</sequence>
<dbReference type="GO" id="GO:0045333">
    <property type="term" value="P:cellular respiration"/>
    <property type="evidence" value="ECO:0007669"/>
    <property type="project" value="InterPro"/>
</dbReference>
<organism evidence="2">
    <name type="scientific">mine drainage metagenome</name>
    <dbReference type="NCBI Taxonomy" id="410659"/>
    <lineage>
        <taxon>unclassified sequences</taxon>
        <taxon>metagenomes</taxon>
        <taxon>ecological metagenomes</taxon>
    </lineage>
</organism>
<gene>
    <name evidence="2" type="primary">ratA_3</name>
    <name evidence="2" type="ORF">GALL_179530</name>
</gene>
<dbReference type="CDD" id="cd07813">
    <property type="entry name" value="COQ10p_like"/>
    <property type="match status" value="1"/>
</dbReference>
<dbReference type="InterPro" id="IPR005031">
    <property type="entry name" value="COQ10_START"/>
</dbReference>
<protein>
    <submittedName>
        <fullName evidence="2">Ribosome association toxin RatA</fullName>
    </submittedName>
</protein>
<dbReference type="Pfam" id="PF03364">
    <property type="entry name" value="Polyketide_cyc"/>
    <property type="match status" value="1"/>
</dbReference>
<dbReference type="GO" id="GO:0048039">
    <property type="term" value="F:ubiquinone binding"/>
    <property type="evidence" value="ECO:0007669"/>
    <property type="project" value="InterPro"/>
</dbReference>
<feature type="domain" description="Coenzyme Q-binding protein COQ10 START" evidence="1">
    <location>
        <begin position="10"/>
        <end position="134"/>
    </location>
</feature>
<dbReference type="Gene3D" id="3.30.530.20">
    <property type="match status" value="1"/>
</dbReference>
<dbReference type="EMBL" id="MLJW01000100">
    <property type="protein sequence ID" value="OIQ99938.1"/>
    <property type="molecule type" value="Genomic_DNA"/>
</dbReference>